<evidence type="ECO:0000256" key="5">
    <source>
        <dbReference type="ARBA" id="ARBA00023224"/>
    </source>
</evidence>
<keyword evidence="5" id="KW-0807">Transducer</keyword>
<comment type="catalytic activity">
    <reaction evidence="1 7">
        <text>a 1,2-diacyl-sn-glycero-3-phospho-(1D-myo-inositol-4,5-bisphosphate) + H2O = 1D-myo-inositol 1,4,5-trisphosphate + a 1,2-diacyl-sn-glycerol + H(+)</text>
        <dbReference type="Rhea" id="RHEA:33179"/>
        <dbReference type="ChEBI" id="CHEBI:15377"/>
        <dbReference type="ChEBI" id="CHEBI:15378"/>
        <dbReference type="ChEBI" id="CHEBI:17815"/>
        <dbReference type="ChEBI" id="CHEBI:58456"/>
        <dbReference type="ChEBI" id="CHEBI:203600"/>
        <dbReference type="EC" id="3.1.4.11"/>
    </reaction>
</comment>
<evidence type="ECO:0000313" key="12">
    <source>
        <dbReference type="Proteomes" id="UP001295740"/>
    </source>
</evidence>
<dbReference type="FunFam" id="3.20.20.190:FF:000060">
    <property type="entry name" value="Phosphoinositide phospholipase C"/>
    <property type="match status" value="1"/>
</dbReference>
<dbReference type="SMART" id="SM00239">
    <property type="entry name" value="C2"/>
    <property type="match status" value="1"/>
</dbReference>
<dbReference type="GO" id="GO:0004435">
    <property type="term" value="F:phosphatidylinositol-4,5-bisphosphate phospholipase C activity"/>
    <property type="evidence" value="ECO:0007669"/>
    <property type="project" value="UniProtKB-EC"/>
</dbReference>
<evidence type="ECO:0000256" key="3">
    <source>
        <dbReference type="ARBA" id="ARBA00022963"/>
    </source>
</evidence>
<dbReference type="PROSITE" id="PS50007">
    <property type="entry name" value="PIPLC_X_DOMAIN"/>
    <property type="match status" value="1"/>
</dbReference>
<dbReference type="AlphaFoldDB" id="A0AAI8VIY7"/>
<keyword evidence="12" id="KW-1185">Reference proteome</keyword>
<feature type="domain" description="C2" evidence="9">
    <location>
        <begin position="505"/>
        <end position="653"/>
    </location>
</feature>
<proteinExistence type="predicted"/>
<feature type="region of interest" description="Disordered" evidence="8">
    <location>
        <begin position="153"/>
        <end position="242"/>
    </location>
</feature>
<feature type="region of interest" description="Disordered" evidence="8">
    <location>
        <begin position="338"/>
        <end position="369"/>
    </location>
</feature>
<dbReference type="EC" id="3.1.4.11" evidence="7"/>
<dbReference type="Pfam" id="PF00388">
    <property type="entry name" value="PI-PLC-X"/>
    <property type="match status" value="1"/>
</dbReference>
<dbReference type="SUPFAM" id="SSF49562">
    <property type="entry name" value="C2 domain (Calcium/lipid-binding domain, CaLB)"/>
    <property type="match status" value="1"/>
</dbReference>
<dbReference type="Gene3D" id="2.60.40.150">
    <property type="entry name" value="C2 domain"/>
    <property type="match status" value="1"/>
</dbReference>
<evidence type="ECO:0000256" key="2">
    <source>
        <dbReference type="ARBA" id="ARBA00022801"/>
    </source>
</evidence>
<evidence type="ECO:0000259" key="10">
    <source>
        <dbReference type="PROSITE" id="PS50008"/>
    </source>
</evidence>
<dbReference type="InterPro" id="IPR056584">
    <property type="entry name" value="EF-hand_15"/>
</dbReference>
<dbReference type="Pfam" id="PF00168">
    <property type="entry name" value="C2"/>
    <property type="match status" value="1"/>
</dbReference>
<name>A0AAI8VIY7_9PEZI</name>
<dbReference type="EMBL" id="CAUWAG010000007">
    <property type="protein sequence ID" value="CAJ2505795.1"/>
    <property type="molecule type" value="Genomic_DNA"/>
</dbReference>
<dbReference type="Gene3D" id="3.20.20.190">
    <property type="entry name" value="Phosphatidylinositol (PI) phosphodiesterase"/>
    <property type="match status" value="2"/>
</dbReference>
<comment type="caution">
    <text evidence="11">The sequence shown here is derived from an EMBL/GenBank/DDBJ whole genome shotgun (WGS) entry which is preliminary data.</text>
</comment>
<dbReference type="SUPFAM" id="SSF51695">
    <property type="entry name" value="PLC-like phosphodiesterases"/>
    <property type="match status" value="1"/>
</dbReference>
<evidence type="ECO:0000256" key="6">
    <source>
        <dbReference type="ARBA" id="ARBA00059664"/>
    </source>
</evidence>
<dbReference type="InterPro" id="IPR000008">
    <property type="entry name" value="C2_dom"/>
</dbReference>
<dbReference type="CDD" id="cd00275">
    <property type="entry name" value="C2_PLC_like"/>
    <property type="match status" value="1"/>
</dbReference>
<dbReference type="InterPro" id="IPR001711">
    <property type="entry name" value="PLipase_C_Pinositol-sp_Y"/>
</dbReference>
<evidence type="ECO:0000313" key="11">
    <source>
        <dbReference type="EMBL" id="CAJ2505795.1"/>
    </source>
</evidence>
<dbReference type="PANTHER" id="PTHR10336:SF82">
    <property type="entry name" value="PHOSPHOINOSITIDE PHOSPHOLIPASE C"/>
    <property type="match status" value="1"/>
</dbReference>
<dbReference type="GO" id="GO:0016042">
    <property type="term" value="P:lipid catabolic process"/>
    <property type="evidence" value="ECO:0007669"/>
    <property type="project" value="UniProtKB-KW"/>
</dbReference>
<dbReference type="SMART" id="SM00148">
    <property type="entry name" value="PLCXc"/>
    <property type="match status" value="1"/>
</dbReference>
<comment type="function">
    <text evidence="6">The production of the second messenger molecules diacylglycerol (DAG) and inositol 1,4,5-trisphosphate (IP3) is mediated by activated phosphatidylinositol-specific phospholipase C enzymes.</text>
</comment>
<dbReference type="FunFam" id="3.20.20.190:FF:000039">
    <property type="entry name" value="Phosphoinositide phospholipase C"/>
    <property type="match status" value="1"/>
</dbReference>
<dbReference type="PROSITE" id="PS50004">
    <property type="entry name" value="C2"/>
    <property type="match status" value="1"/>
</dbReference>
<keyword evidence="3 7" id="KW-0442">Lipid degradation</keyword>
<dbReference type="Pfam" id="PF00387">
    <property type="entry name" value="PI-PLC-Y"/>
    <property type="match status" value="1"/>
</dbReference>
<evidence type="ECO:0000256" key="7">
    <source>
        <dbReference type="RuleBase" id="RU361133"/>
    </source>
</evidence>
<accession>A0AAI8VIY7</accession>
<dbReference type="Pfam" id="PF23617">
    <property type="entry name" value="EF-hand_15"/>
    <property type="match status" value="1"/>
</dbReference>
<evidence type="ECO:0000259" key="9">
    <source>
        <dbReference type="PROSITE" id="PS50004"/>
    </source>
</evidence>
<sequence length="672" mass="73829">MAETAPLPPNESLHQAGGGQSGAQDRIIQDVNAVVMPYLERVFNEHRGKDQKWEKDIVKSFMHHGQAENVTDAPEELDFAGFLHYMTSSAADVLAPPLENDLSWPLSSYYISSSHNTYLTGNQLNSDSDADAYKNVLLRGCRCVEIDVWDGDDSDLESSASESDDSDLKEKKALRQANRKASRKERLAASLPSSLTSRLQKTSLGRKLTVKGDKPAASTTAEEGDGVHPTGAASLEPSPTPHTVAVEPRVLHGYTLTKEVSFRKVCEAIRDNAFVVSDLPLIVSLEVHCCHQQQESMVAIMKQTWPDLLLPNPQDDAKVLPPPGELRRKILVKVKYTPPNASTSADDEESHDRLPPEAHADPKSKAAGAGAKKAKKAAKIIQALSAFGVYTRGVSFKSLSQPEASMPTHVFSVSENGVADLHESEAYRLFNHNRQYMMRTYPSGMRIGSSNLDPPVFWRKGIQIVALNWQKWDEGMMLNEGMFAGTGGFVLKPEGYRGGKQVDEHDGKASATAPLGKVIKHQTLDLQITVLAAQNLPMPEKDDKASGFKPYLKVELHTEPPHALGMAHLNELRENGKAKGGEYKAKTKTQRGVNPDFNGETLEFTKVGGVVPELAFVRFLVKDDELVSDDLAAWACVRLDRLRNGYRFVHLFNRQGEISGGVVLIKVEKSLA</sequence>
<feature type="compositionally biased region" description="Acidic residues" evidence="8">
    <location>
        <begin position="153"/>
        <end position="165"/>
    </location>
</feature>
<feature type="compositionally biased region" description="Polar residues" evidence="8">
    <location>
        <begin position="191"/>
        <end position="203"/>
    </location>
</feature>
<dbReference type="GO" id="GO:0048015">
    <property type="term" value="P:phosphatidylinositol-mediated signaling"/>
    <property type="evidence" value="ECO:0007669"/>
    <property type="project" value="TreeGrafter"/>
</dbReference>
<dbReference type="PRINTS" id="PR00390">
    <property type="entry name" value="PHPHLIPASEC"/>
</dbReference>
<keyword evidence="4 7" id="KW-0443">Lipid metabolism</keyword>
<feature type="compositionally biased region" description="Basic and acidic residues" evidence="8">
    <location>
        <begin position="350"/>
        <end position="364"/>
    </location>
</feature>
<organism evidence="11 12">
    <name type="scientific">Anthostomella pinea</name>
    <dbReference type="NCBI Taxonomy" id="933095"/>
    <lineage>
        <taxon>Eukaryota</taxon>
        <taxon>Fungi</taxon>
        <taxon>Dikarya</taxon>
        <taxon>Ascomycota</taxon>
        <taxon>Pezizomycotina</taxon>
        <taxon>Sordariomycetes</taxon>
        <taxon>Xylariomycetidae</taxon>
        <taxon>Xylariales</taxon>
        <taxon>Xylariaceae</taxon>
        <taxon>Anthostomella</taxon>
    </lineage>
</organism>
<dbReference type="InterPro" id="IPR001192">
    <property type="entry name" value="PI-PLC_fam"/>
</dbReference>
<dbReference type="InterPro" id="IPR017946">
    <property type="entry name" value="PLC-like_Pdiesterase_TIM-brl"/>
</dbReference>
<evidence type="ECO:0000256" key="1">
    <source>
        <dbReference type="ARBA" id="ARBA00001195"/>
    </source>
</evidence>
<dbReference type="Proteomes" id="UP001295740">
    <property type="component" value="Unassembled WGS sequence"/>
</dbReference>
<dbReference type="PANTHER" id="PTHR10336">
    <property type="entry name" value="PHOSPHOINOSITIDE-SPECIFIC PHOSPHOLIPASE C FAMILY PROTEIN"/>
    <property type="match status" value="1"/>
</dbReference>
<evidence type="ECO:0000256" key="8">
    <source>
        <dbReference type="SAM" id="MobiDB-lite"/>
    </source>
</evidence>
<feature type="domain" description="PI-PLC Y-box" evidence="10">
    <location>
        <begin position="384"/>
        <end position="497"/>
    </location>
</feature>
<dbReference type="InterPro" id="IPR035892">
    <property type="entry name" value="C2_domain_sf"/>
</dbReference>
<reference evidence="11" key="1">
    <citation type="submission" date="2023-10" db="EMBL/GenBank/DDBJ databases">
        <authorList>
            <person name="Hackl T."/>
        </authorList>
    </citation>
    <scope>NUCLEOTIDE SEQUENCE</scope>
</reference>
<evidence type="ECO:0000256" key="4">
    <source>
        <dbReference type="ARBA" id="ARBA00023098"/>
    </source>
</evidence>
<dbReference type="GO" id="GO:0051209">
    <property type="term" value="P:release of sequestered calcium ion into cytosol"/>
    <property type="evidence" value="ECO:0007669"/>
    <property type="project" value="TreeGrafter"/>
</dbReference>
<dbReference type="CDD" id="cd08598">
    <property type="entry name" value="PI-PLC1c_yeast"/>
    <property type="match status" value="1"/>
</dbReference>
<dbReference type="SMART" id="SM00149">
    <property type="entry name" value="PLCYc"/>
    <property type="match status" value="1"/>
</dbReference>
<protein>
    <recommendedName>
        <fullName evidence="7">Phosphoinositide phospholipase C</fullName>
        <ecNumber evidence="7">3.1.4.11</ecNumber>
    </recommendedName>
</protein>
<gene>
    <name evidence="11" type="ORF">KHLLAP_LOCUS6263</name>
</gene>
<dbReference type="InterPro" id="IPR000909">
    <property type="entry name" value="PLipase_C_PInositol-sp_X_dom"/>
</dbReference>
<feature type="region of interest" description="Disordered" evidence="8">
    <location>
        <begin position="1"/>
        <end position="23"/>
    </location>
</feature>
<feature type="compositionally biased region" description="Basic residues" evidence="8">
    <location>
        <begin position="174"/>
        <end position="183"/>
    </location>
</feature>
<keyword evidence="2 7" id="KW-0378">Hydrolase</keyword>
<dbReference type="PROSITE" id="PS50008">
    <property type="entry name" value="PIPLC_Y_DOMAIN"/>
    <property type="match status" value="1"/>
</dbReference>